<feature type="region of interest" description="Disordered" evidence="3">
    <location>
        <begin position="924"/>
        <end position="961"/>
    </location>
</feature>
<reference evidence="5" key="2">
    <citation type="submission" date="2023-05" db="EMBL/GenBank/DDBJ databases">
        <authorList>
            <consortium name="Lawrence Berkeley National Laboratory"/>
            <person name="Steindorff A."/>
            <person name="Hensen N."/>
            <person name="Bonometti L."/>
            <person name="Westerberg I."/>
            <person name="Brannstrom I.O."/>
            <person name="Guillou S."/>
            <person name="Cros-Aarteil S."/>
            <person name="Calhoun S."/>
            <person name="Haridas S."/>
            <person name="Kuo A."/>
            <person name="Mondo S."/>
            <person name="Pangilinan J."/>
            <person name="Riley R."/>
            <person name="Labutti K."/>
            <person name="Andreopoulos B."/>
            <person name="Lipzen A."/>
            <person name="Chen C."/>
            <person name="Yanf M."/>
            <person name="Daum C."/>
            <person name="Ng V."/>
            <person name="Clum A."/>
            <person name="Ohm R."/>
            <person name="Martin F."/>
            <person name="Silar P."/>
            <person name="Natvig D."/>
            <person name="Lalanne C."/>
            <person name="Gautier V."/>
            <person name="Ament-Velasquez S.L."/>
            <person name="Kruys A."/>
            <person name="Hutchinson M.I."/>
            <person name="Powell A.J."/>
            <person name="Barry K."/>
            <person name="Miller A.N."/>
            <person name="Grigoriev I.V."/>
            <person name="Debuchy R."/>
            <person name="Gladieux P."/>
            <person name="Thoren M.H."/>
            <person name="Johannesson H."/>
        </authorList>
    </citation>
    <scope>NUCLEOTIDE SEQUENCE</scope>
    <source>
        <strain evidence="5">PSN293</strain>
    </source>
</reference>
<feature type="compositionally biased region" description="Polar residues" evidence="3">
    <location>
        <begin position="1005"/>
        <end position="1027"/>
    </location>
</feature>
<feature type="region of interest" description="Disordered" evidence="3">
    <location>
        <begin position="178"/>
        <end position="197"/>
    </location>
</feature>
<feature type="compositionally biased region" description="Pro residues" evidence="3">
    <location>
        <begin position="305"/>
        <end position="330"/>
    </location>
</feature>
<feature type="compositionally biased region" description="Pro residues" evidence="3">
    <location>
        <begin position="616"/>
        <end position="627"/>
    </location>
</feature>
<keyword evidence="6" id="KW-1185">Reference proteome</keyword>
<evidence type="ECO:0000259" key="4">
    <source>
        <dbReference type="Pfam" id="PF00439"/>
    </source>
</evidence>
<feature type="compositionally biased region" description="Polar residues" evidence="3">
    <location>
        <begin position="506"/>
        <end position="517"/>
    </location>
</feature>
<evidence type="ECO:0000256" key="2">
    <source>
        <dbReference type="SAM" id="Coils"/>
    </source>
</evidence>
<feature type="compositionally biased region" description="Low complexity" evidence="3">
    <location>
        <begin position="524"/>
        <end position="550"/>
    </location>
</feature>
<dbReference type="InterPro" id="IPR036427">
    <property type="entry name" value="Bromodomain-like_sf"/>
</dbReference>
<dbReference type="Gene3D" id="1.20.920.10">
    <property type="entry name" value="Bromodomain-like"/>
    <property type="match status" value="1"/>
</dbReference>
<feature type="compositionally biased region" description="Polar residues" evidence="3">
    <location>
        <begin position="479"/>
        <end position="499"/>
    </location>
</feature>
<evidence type="ECO:0000313" key="6">
    <source>
        <dbReference type="Proteomes" id="UP001301769"/>
    </source>
</evidence>
<dbReference type="GO" id="GO:0035267">
    <property type="term" value="C:NuA4 histone acetyltransferase complex"/>
    <property type="evidence" value="ECO:0007669"/>
    <property type="project" value="TreeGrafter"/>
</dbReference>
<feature type="compositionally biased region" description="Acidic residues" evidence="3">
    <location>
        <begin position="1045"/>
        <end position="1054"/>
    </location>
</feature>
<feature type="compositionally biased region" description="Gly residues" evidence="3">
    <location>
        <begin position="945"/>
        <end position="957"/>
    </location>
</feature>
<dbReference type="GO" id="GO:0006325">
    <property type="term" value="P:chromatin organization"/>
    <property type="evidence" value="ECO:0007669"/>
    <property type="project" value="UniProtKB-ARBA"/>
</dbReference>
<dbReference type="Pfam" id="PF00439">
    <property type="entry name" value="Bromodomain"/>
    <property type="match status" value="1"/>
</dbReference>
<organism evidence="5 6">
    <name type="scientific">Rhypophila decipiens</name>
    <dbReference type="NCBI Taxonomy" id="261697"/>
    <lineage>
        <taxon>Eukaryota</taxon>
        <taxon>Fungi</taxon>
        <taxon>Dikarya</taxon>
        <taxon>Ascomycota</taxon>
        <taxon>Pezizomycotina</taxon>
        <taxon>Sordariomycetes</taxon>
        <taxon>Sordariomycetidae</taxon>
        <taxon>Sordariales</taxon>
        <taxon>Naviculisporaceae</taxon>
        <taxon>Rhypophila</taxon>
    </lineage>
</organism>
<reference evidence="5" key="1">
    <citation type="journal article" date="2023" name="Mol. Phylogenet. Evol.">
        <title>Genome-scale phylogeny and comparative genomics of the fungal order Sordariales.</title>
        <authorList>
            <person name="Hensen N."/>
            <person name="Bonometti L."/>
            <person name="Westerberg I."/>
            <person name="Brannstrom I.O."/>
            <person name="Guillou S."/>
            <person name="Cros-Aarteil S."/>
            <person name="Calhoun S."/>
            <person name="Haridas S."/>
            <person name="Kuo A."/>
            <person name="Mondo S."/>
            <person name="Pangilinan J."/>
            <person name="Riley R."/>
            <person name="LaButti K."/>
            <person name="Andreopoulos B."/>
            <person name="Lipzen A."/>
            <person name="Chen C."/>
            <person name="Yan M."/>
            <person name="Daum C."/>
            <person name="Ng V."/>
            <person name="Clum A."/>
            <person name="Steindorff A."/>
            <person name="Ohm R.A."/>
            <person name="Martin F."/>
            <person name="Silar P."/>
            <person name="Natvig D.O."/>
            <person name="Lalanne C."/>
            <person name="Gautier V."/>
            <person name="Ament-Velasquez S.L."/>
            <person name="Kruys A."/>
            <person name="Hutchinson M.I."/>
            <person name="Powell A.J."/>
            <person name="Barry K."/>
            <person name="Miller A.N."/>
            <person name="Grigoriev I.V."/>
            <person name="Debuchy R."/>
            <person name="Gladieux P."/>
            <person name="Hiltunen Thoren M."/>
            <person name="Johannesson H."/>
        </authorList>
    </citation>
    <scope>NUCLEOTIDE SEQUENCE</scope>
    <source>
        <strain evidence="5">PSN293</strain>
    </source>
</reference>
<comment type="caution">
    <text evidence="5">The sequence shown here is derived from an EMBL/GenBank/DDBJ whole genome shotgun (WGS) entry which is preliminary data.</text>
</comment>
<feature type="compositionally biased region" description="Low complexity" evidence="3">
    <location>
        <begin position="428"/>
        <end position="438"/>
    </location>
</feature>
<evidence type="ECO:0000256" key="3">
    <source>
        <dbReference type="SAM" id="MobiDB-lite"/>
    </source>
</evidence>
<feature type="compositionally biased region" description="Low complexity" evidence="3">
    <location>
        <begin position="634"/>
        <end position="652"/>
    </location>
</feature>
<evidence type="ECO:0000313" key="5">
    <source>
        <dbReference type="EMBL" id="KAK4213598.1"/>
    </source>
</evidence>
<sequence length="1069" mass="114633">IVAPYHLLQRRGSPLGHWRGGIWGMNTASRQHTPLESFLLIRAIEEHGLDFAPISNSLQSNFLVKSDPSYDAARLSPETLQELFLNLLWEELKSENDSPSTRPDGDGLSPASRKRKLHPPRPTLRDARHHVGEIEALYYKLQDSYISNAVKEVRKLESDYDEVQRKISRLEEDDTRVDDVIPGTRPKTPNGGALVGAPSTAPVVHPITTTGPASAPATAPALPPVAHLSAAAARSASPAPVSIPATVSTPTPPALAPVPATTSGLGHTVPAPSLPHPGPSPRLGQQSLPRPQPARPQDPAKAPNGTPPVLQPPRGIPFQPPPQQFTPPPAAEGLQRPDHSSRPRQPTLPLPLPQGVQQNAQAAPRWEPSYQGKPNSPMQAISQSQQHQHSQPMQQQTLPTAPQNTGYTPYQSSQPQPPQHPSLPPLPQHHQTQQPQLHHIAHVPPQATHQASHSHLAQIRPAPETQSYAKQPWPPYSHGAQNRINQSPQLPHPSYQNYAPSGVRSPVNQSPLPSPTSLHPRAGQLAPPQSHQPQQQQQQLPAPQPQVLQPLQPPSSFPHRGPSSGPPSPAVPTGDTQRGYNSPYQQHPRGLVPDRLQHNRPPVAATPGQQSARFAPIPPGPQTPVPSVPLRLITVTGSGTKWSKTSTPSTPKNGGDWRFNEIESPAYEPLSPVLPKASEHPAPEPAPQPSEPLPPVETPNVKRKPGRPRGSQKPQDETPSSAAPENPEEGPSEEEPQTSPAREVPRLNVDVEPTKIKDEVTTPNPAVDAWDPAAEENDMSPTPGPTPVESQTPAMPDVSQLQANTVWWTRSFHKVSASAMEQIVRHRLANMFAAPIRERDAPGYHKRIIQPQDLKSIKAAIMTGNRLAAQAAAALPGGDPGTSTVALPISEDLIPPKAIINSNQLDRELAHMFANAIMYNQDQGHGPGPAFMVREDGGEEDDQEGGAGEDSGGGGGATAAHHAGGEHVLGYKVDEYGVVRDARSMFDNVDAWLSELKAAERQRSAKPSATGTSTRQASVAQGDQPNTAAAAASGSAAAAAAADTTMDDMDELATEPETAVKRRRTTRNV</sequence>
<dbReference type="EMBL" id="MU858106">
    <property type="protein sequence ID" value="KAK4213598.1"/>
    <property type="molecule type" value="Genomic_DNA"/>
</dbReference>
<feature type="region of interest" description="Disordered" evidence="3">
    <location>
        <begin position="252"/>
        <end position="794"/>
    </location>
</feature>
<feature type="compositionally biased region" description="Polar residues" evidence="3">
    <location>
        <begin position="397"/>
        <end position="406"/>
    </location>
</feature>
<feature type="region of interest" description="Disordered" evidence="3">
    <location>
        <begin position="95"/>
        <end position="128"/>
    </location>
</feature>
<dbReference type="AlphaFoldDB" id="A0AAN6Y7K1"/>
<proteinExistence type="predicted"/>
<keyword evidence="2" id="KW-0175">Coiled coil</keyword>
<feature type="compositionally biased region" description="Low complexity" evidence="3">
    <location>
        <begin position="1028"/>
        <end position="1042"/>
    </location>
</feature>
<evidence type="ECO:0000256" key="1">
    <source>
        <dbReference type="ARBA" id="ARBA00023117"/>
    </source>
</evidence>
<dbReference type="InterPro" id="IPR001487">
    <property type="entry name" value="Bromodomain"/>
</dbReference>
<feature type="domain" description="Bromo" evidence="4">
    <location>
        <begin position="819"/>
        <end position="861"/>
    </location>
</feature>
<feature type="region of interest" description="Disordered" evidence="3">
    <location>
        <begin position="1000"/>
        <end position="1069"/>
    </location>
</feature>
<dbReference type="Proteomes" id="UP001301769">
    <property type="component" value="Unassembled WGS sequence"/>
</dbReference>
<dbReference type="PANTHER" id="PTHR15398">
    <property type="entry name" value="BROMODOMAIN-CONTAINING PROTEIN 8"/>
    <property type="match status" value="1"/>
</dbReference>
<feature type="non-terminal residue" evidence="5">
    <location>
        <position position="1"/>
    </location>
</feature>
<feature type="compositionally biased region" description="Low complexity" evidence="3">
    <location>
        <begin position="377"/>
        <end position="396"/>
    </location>
</feature>
<feature type="coiled-coil region" evidence="2">
    <location>
        <begin position="146"/>
        <end position="173"/>
    </location>
</feature>
<dbReference type="PANTHER" id="PTHR15398:SF4">
    <property type="entry name" value="BROMODOMAIN-CONTAINING PROTEIN 8 ISOFORM X1"/>
    <property type="match status" value="1"/>
</dbReference>
<accession>A0AAN6Y7K1</accession>
<name>A0AAN6Y7K1_9PEZI</name>
<dbReference type="SUPFAM" id="SSF47370">
    <property type="entry name" value="Bromodomain"/>
    <property type="match status" value="1"/>
</dbReference>
<feature type="compositionally biased region" description="Acidic residues" evidence="3">
    <location>
        <begin position="726"/>
        <end position="736"/>
    </location>
</feature>
<protein>
    <recommendedName>
        <fullName evidence="4">Bromo domain-containing protein</fullName>
    </recommendedName>
</protein>
<keyword evidence="1" id="KW-0103">Bromodomain</keyword>
<feature type="compositionally biased region" description="Polar residues" evidence="3">
    <location>
        <begin position="575"/>
        <end position="585"/>
    </location>
</feature>
<gene>
    <name evidence="5" type="ORF">QBC37DRAFT_285593</name>
</gene>
<feature type="compositionally biased region" description="Pro residues" evidence="3">
    <location>
        <begin position="683"/>
        <end position="697"/>
    </location>
</feature>
<feature type="compositionally biased region" description="Pro residues" evidence="3">
    <location>
        <begin position="415"/>
        <end position="427"/>
    </location>
</feature>